<keyword evidence="1" id="KW-0175">Coiled coil</keyword>
<gene>
    <name evidence="3" type="ORF">TEOVI_000792600</name>
</gene>
<feature type="coiled-coil region" evidence="1">
    <location>
        <begin position="13"/>
        <end position="67"/>
    </location>
</feature>
<feature type="region of interest" description="Disordered" evidence="2">
    <location>
        <begin position="72"/>
        <end position="113"/>
    </location>
</feature>
<feature type="region of interest" description="Disordered" evidence="2">
    <location>
        <begin position="143"/>
        <end position="164"/>
    </location>
</feature>
<sequence length="485" mass="54552">MSIQGDPKHKQARRRVAAEIGRIRREMEDMADEAQTGHSLGQLLRRRVELQHRIQQLRDEEERLRRESFINMLMERRRSDKERRSRSPLHHSVKRETPSPTIPEEEESKDVGSAAEVVEAVVDKRCESPPVAEVHMKPARVSVCATDTSESESTPERKSESAKIESIVVTPPRPITKPTTVAESEVSKPEEASFIAAGLDKALLQMIQSSERRVTAVEAQAEAARRAKDAKLRETNLLREQSKRRFELVDDMYTKAIERRMRAMRRIAADPPADRLIGQNAAQHVPLSMLTKETRKLGMCLMPGAQKSQNAKGGTGVSGLLEMHRSNFFLTGVDASRSGVFIKGHPENSVEAEINEHLHGQSEETPSDGRGGRLLRPSGAEDLEREAHEELLRQWRELGYTAVYLPASRRLAFPFSEGREGTRRRRDPYAWMHLDPLPVVHLIQRRLPEQPLTRPVVGLPASARAGCPTVRGASKNVGQSKARVR</sequence>
<dbReference type="VEuPathDB" id="TriTrypDB:TEOVI_000792600"/>
<organism evidence="3 4">
    <name type="scientific">Trypanosoma equiperdum</name>
    <dbReference type="NCBI Taxonomy" id="5694"/>
    <lineage>
        <taxon>Eukaryota</taxon>
        <taxon>Discoba</taxon>
        <taxon>Euglenozoa</taxon>
        <taxon>Kinetoplastea</taxon>
        <taxon>Metakinetoplastina</taxon>
        <taxon>Trypanosomatida</taxon>
        <taxon>Trypanosomatidae</taxon>
        <taxon>Trypanosoma</taxon>
    </lineage>
</organism>
<dbReference type="Proteomes" id="UP000195570">
    <property type="component" value="Unassembled WGS sequence"/>
</dbReference>
<dbReference type="RefSeq" id="XP_067076506.1">
    <property type="nucleotide sequence ID" value="XM_067220405.1"/>
</dbReference>
<dbReference type="EMBL" id="CZPT02000165">
    <property type="protein sequence ID" value="SCU64809.1"/>
    <property type="molecule type" value="Genomic_DNA"/>
</dbReference>
<evidence type="ECO:0000313" key="3">
    <source>
        <dbReference type="EMBL" id="SCU64809.1"/>
    </source>
</evidence>
<evidence type="ECO:0000256" key="2">
    <source>
        <dbReference type="SAM" id="MobiDB-lite"/>
    </source>
</evidence>
<dbReference type="AlphaFoldDB" id="A0A1G4HZK0"/>
<reference evidence="3" key="1">
    <citation type="submission" date="2016-09" db="EMBL/GenBank/DDBJ databases">
        <authorList>
            <person name="Hebert L."/>
            <person name="Moumen B."/>
        </authorList>
    </citation>
    <scope>NUCLEOTIDE SEQUENCE [LARGE SCALE GENOMIC DNA]</scope>
    <source>
        <strain evidence="3">OVI</strain>
    </source>
</reference>
<protein>
    <submittedName>
        <fullName evidence="3">Uncharacterized protein</fullName>
    </submittedName>
</protein>
<keyword evidence="4" id="KW-1185">Reference proteome</keyword>
<proteinExistence type="predicted"/>
<name>A0A1G4HZK0_TRYEQ</name>
<feature type="region of interest" description="Disordered" evidence="2">
    <location>
        <begin position="359"/>
        <end position="382"/>
    </location>
</feature>
<dbReference type="GeneID" id="92381860"/>
<feature type="compositionally biased region" description="Basic and acidic residues" evidence="2">
    <location>
        <begin position="154"/>
        <end position="163"/>
    </location>
</feature>
<accession>A0A1G4HZK0</accession>
<evidence type="ECO:0000256" key="1">
    <source>
        <dbReference type="SAM" id="Coils"/>
    </source>
</evidence>
<comment type="caution">
    <text evidence="3">The sequence shown here is derived from an EMBL/GenBank/DDBJ whole genome shotgun (WGS) entry which is preliminary data.</text>
</comment>
<feature type="compositionally biased region" description="Basic and acidic residues" evidence="2">
    <location>
        <begin position="72"/>
        <end position="85"/>
    </location>
</feature>
<evidence type="ECO:0000313" key="4">
    <source>
        <dbReference type="Proteomes" id="UP000195570"/>
    </source>
</evidence>